<evidence type="ECO:0000313" key="9">
    <source>
        <dbReference type="EMBL" id="HAD2520719.1"/>
    </source>
</evidence>
<dbReference type="EMBL" id="AAKFGN010000002">
    <property type="protein sequence ID" value="ECR2658056.1"/>
    <property type="molecule type" value="Genomic_DNA"/>
</dbReference>
<comment type="caution">
    <text evidence="3">The sequence shown here is derived from an EMBL/GenBank/DDBJ whole genome shotgun (WGS) entry which is preliminary data.</text>
</comment>
<evidence type="ECO:0000313" key="6">
    <source>
        <dbReference type="EMBL" id="HAD2278553.1"/>
    </source>
</evidence>
<accession>A0A3U6WTS7</accession>
<dbReference type="EMBL" id="DAAOFU010000001">
    <property type="protein sequence ID" value="HAD2885672.1"/>
    <property type="molecule type" value="Genomic_DNA"/>
</dbReference>
<reference evidence="4" key="1">
    <citation type="journal article" date="2018" name="Genome Biol.">
        <title>SKESA: strategic k-mer extension for scrupulous assemblies.</title>
        <authorList>
            <person name="Souvorov A."/>
            <person name="Agarwala R."/>
            <person name="Lipman D.J."/>
        </authorList>
    </citation>
    <scope>NUCLEOTIDE SEQUENCE</scope>
    <source>
        <strain evidence="4">Salmonella enterica subsp. enterica</strain>
    </source>
</reference>
<sequence>MMKKNVPVISPPCLKKNAQNSHRPALLHYLKMIITGAGLLAALPHWSRVWLLALKITVAEILLILIFPLRPTMAAMSPRPTIAAMTM</sequence>
<dbReference type="EMBL" id="DAAOCB010000002">
    <property type="protein sequence ID" value="HAD2401688.1"/>
    <property type="molecule type" value="Genomic_DNA"/>
</dbReference>
<gene>
    <name evidence="2" type="ORF">F1J57_04275</name>
    <name evidence="3" type="ORF">F3E75_02830</name>
    <name evidence="4" type="ORF">G1G64_03485</name>
    <name evidence="7" type="ORF">G1G67_03485</name>
    <name evidence="5" type="ORF">G1G69_03485</name>
    <name evidence="6" type="ORF">G1G74_03485</name>
    <name evidence="8" type="ORF">G1G83_03485</name>
    <name evidence="10" type="ORF">G1H25_01675</name>
    <name evidence="9" type="ORF">G1H50_05140</name>
</gene>
<proteinExistence type="predicted"/>
<evidence type="ECO:0000313" key="5">
    <source>
        <dbReference type="EMBL" id="HAD2193814.1"/>
    </source>
</evidence>
<dbReference type="EMBL" id="DAAOCV010000003">
    <property type="protein sequence ID" value="HAD2520719.1"/>
    <property type="molecule type" value="Genomic_DNA"/>
</dbReference>
<keyword evidence="1" id="KW-0472">Membrane</keyword>
<dbReference type="EMBL" id="DAAOAH010000002">
    <property type="protein sequence ID" value="HAD2193814.1"/>
    <property type="molecule type" value="Genomic_DNA"/>
</dbReference>
<dbReference type="EMBL" id="AAKUZR010000002">
    <property type="protein sequence ID" value="ECW0163853.1"/>
    <property type="molecule type" value="Genomic_DNA"/>
</dbReference>
<feature type="transmembrane region" description="Helical" evidence="1">
    <location>
        <begin position="49"/>
        <end position="69"/>
    </location>
</feature>
<protein>
    <submittedName>
        <fullName evidence="3">Uncharacterized protein</fullName>
    </submittedName>
</protein>
<evidence type="ECO:0000313" key="8">
    <source>
        <dbReference type="EMBL" id="HAD2401688.1"/>
    </source>
</evidence>
<evidence type="ECO:0000313" key="4">
    <source>
        <dbReference type="EMBL" id="HAD2189116.1"/>
    </source>
</evidence>
<evidence type="ECO:0000256" key="1">
    <source>
        <dbReference type="SAM" id="Phobius"/>
    </source>
</evidence>
<feature type="transmembrane region" description="Helical" evidence="1">
    <location>
        <begin position="25"/>
        <end position="43"/>
    </location>
</feature>
<evidence type="ECO:0000313" key="7">
    <source>
        <dbReference type="EMBL" id="HAD2307111.1"/>
    </source>
</evidence>
<keyword evidence="1" id="KW-0812">Transmembrane</keyword>
<reference evidence="4" key="2">
    <citation type="submission" date="2019-01" db="EMBL/GenBank/DDBJ databases">
        <authorList>
            <consortium name="NCBI Pathogen Detection Project"/>
        </authorList>
    </citation>
    <scope>NUCLEOTIDE SEQUENCE</scope>
    <source>
        <strain evidence="4">Salmonella enterica subsp. enterica</strain>
    </source>
</reference>
<reference evidence="3" key="3">
    <citation type="submission" date="2019-09" db="EMBL/GenBank/DDBJ databases">
        <authorList>
            <person name="Ashton P.M."/>
            <person name="Dallman T."/>
            <person name="Nair S."/>
            <person name="De Pinna E."/>
            <person name="Peters T."/>
            <person name="Grant K."/>
        </authorList>
    </citation>
    <scope>NUCLEOTIDE SEQUENCE</scope>
    <source>
        <strain evidence="2">797590</strain>
        <strain evidence="3">802759</strain>
    </source>
</reference>
<dbReference type="EMBL" id="DAAOBH010000002">
    <property type="protein sequence ID" value="HAD2307111.1"/>
    <property type="molecule type" value="Genomic_DNA"/>
</dbReference>
<evidence type="ECO:0000313" key="2">
    <source>
        <dbReference type="EMBL" id="ECR2658056.1"/>
    </source>
</evidence>
<dbReference type="EMBL" id="DAAOAI010000002">
    <property type="protein sequence ID" value="HAD2189116.1"/>
    <property type="molecule type" value="Genomic_DNA"/>
</dbReference>
<evidence type="ECO:0000313" key="3">
    <source>
        <dbReference type="EMBL" id="ECW0163853.1"/>
    </source>
</evidence>
<dbReference type="EMBL" id="DAAOBA010000002">
    <property type="protein sequence ID" value="HAD2278553.1"/>
    <property type="molecule type" value="Genomic_DNA"/>
</dbReference>
<organism evidence="3">
    <name type="scientific">Salmonella enterica I</name>
    <dbReference type="NCBI Taxonomy" id="59201"/>
    <lineage>
        <taxon>Bacteria</taxon>
        <taxon>Pseudomonadati</taxon>
        <taxon>Pseudomonadota</taxon>
        <taxon>Gammaproteobacteria</taxon>
        <taxon>Enterobacterales</taxon>
        <taxon>Enterobacteriaceae</taxon>
        <taxon>Salmonella</taxon>
    </lineage>
</organism>
<keyword evidence="1" id="KW-1133">Transmembrane helix</keyword>
<dbReference type="AlphaFoldDB" id="A0A3U6WTS7"/>
<name>A0A3U6WTS7_SALET</name>
<evidence type="ECO:0000313" key="10">
    <source>
        <dbReference type="EMBL" id="HAD2885672.1"/>
    </source>
</evidence>